<gene>
    <name evidence="1" type="ORF">SLINC_7338</name>
</gene>
<evidence type="ECO:0000313" key="2">
    <source>
        <dbReference type="Proteomes" id="UP000092598"/>
    </source>
</evidence>
<protein>
    <submittedName>
        <fullName evidence="1">Uncharacterized protein</fullName>
    </submittedName>
</protein>
<reference evidence="1 2" key="1">
    <citation type="submission" date="2016-07" db="EMBL/GenBank/DDBJ databases">
        <title>Enhancement of antibiotic productionsby engineered nitrateutilization in actinobacteria.</title>
        <authorList>
            <person name="Meng S.C."/>
        </authorList>
    </citation>
    <scope>NUCLEOTIDE SEQUENCE [LARGE SCALE GENOMIC DNA]</scope>
    <source>
        <strain evidence="1 2">NRRL 2936</strain>
    </source>
</reference>
<dbReference type="SUPFAM" id="SSF53474">
    <property type="entry name" value="alpha/beta-Hydrolases"/>
    <property type="match status" value="1"/>
</dbReference>
<keyword evidence="2" id="KW-1185">Reference proteome</keyword>
<evidence type="ECO:0000313" key="1">
    <source>
        <dbReference type="EMBL" id="ANS69562.1"/>
    </source>
</evidence>
<dbReference type="Gene3D" id="3.40.50.1820">
    <property type="entry name" value="alpha/beta hydrolase"/>
    <property type="match status" value="1"/>
</dbReference>
<dbReference type="OrthoDB" id="3483116at2"/>
<sequence length="307" mass="33051">MRPRLVFVHGVGGPRDTDAEKAQWLRALADGARNAGHSRRAAELLDGSVDVRFAYYGDLFAANASEDADVAELLLDAVDERLADPRDDREEQVLRRARAQIAPEGQQQGAGNVLRQVIVGANTLVALRGLRTLGGWASGRVMVRHLGQVTDYLRRGHVDDAGLSIDRRIRDRVTAQLDPAGPTVVVAHSLGSVVAFETLHEHAGPVPLLVTVGSPIGMRAVVRARMRPRPLQVPAGVGRWLTFWDRDDFIVGRPELERCIAANAAAVAPVSRRVDSDGAWVHPAATYLAQPGVAGPIVEALEAVTVV</sequence>
<dbReference type="STRING" id="1915.SLINC_7338"/>
<dbReference type="RefSeq" id="WP_067443113.1">
    <property type="nucleotide sequence ID" value="NZ_CP016438.1"/>
</dbReference>
<dbReference type="AlphaFoldDB" id="A0A1B1MME9"/>
<dbReference type="PATRIC" id="fig|1915.4.peg.8077"/>
<dbReference type="Proteomes" id="UP000092598">
    <property type="component" value="Chromosome"/>
</dbReference>
<proteinExistence type="predicted"/>
<name>A0A1B1MME9_STRLN</name>
<dbReference type="KEGG" id="sls:SLINC_7338"/>
<organism evidence="1 2">
    <name type="scientific">Streptomyces lincolnensis</name>
    <dbReference type="NCBI Taxonomy" id="1915"/>
    <lineage>
        <taxon>Bacteria</taxon>
        <taxon>Bacillati</taxon>
        <taxon>Actinomycetota</taxon>
        <taxon>Actinomycetes</taxon>
        <taxon>Kitasatosporales</taxon>
        <taxon>Streptomycetaceae</taxon>
        <taxon>Streptomyces</taxon>
    </lineage>
</organism>
<accession>A0A1B1MME9</accession>
<dbReference type="EMBL" id="CP016438">
    <property type="protein sequence ID" value="ANS69562.1"/>
    <property type="molecule type" value="Genomic_DNA"/>
</dbReference>
<dbReference type="InterPro" id="IPR029058">
    <property type="entry name" value="AB_hydrolase_fold"/>
</dbReference>